<name>A0ABT4T204_9ACTN</name>
<evidence type="ECO:0000313" key="3">
    <source>
        <dbReference type="Proteomes" id="UP001212498"/>
    </source>
</evidence>
<organism evidence="2 3">
    <name type="scientific">Nonomuraea ferruginea</name>
    <dbReference type="NCBI Taxonomy" id="46174"/>
    <lineage>
        <taxon>Bacteria</taxon>
        <taxon>Bacillati</taxon>
        <taxon>Actinomycetota</taxon>
        <taxon>Actinomycetes</taxon>
        <taxon>Streptosporangiales</taxon>
        <taxon>Streptosporangiaceae</taxon>
        <taxon>Nonomuraea</taxon>
    </lineage>
</organism>
<keyword evidence="3" id="KW-1185">Reference proteome</keyword>
<dbReference type="Proteomes" id="UP001212498">
    <property type="component" value="Unassembled WGS sequence"/>
</dbReference>
<evidence type="ECO:0000313" key="2">
    <source>
        <dbReference type="EMBL" id="MDA0643309.1"/>
    </source>
</evidence>
<accession>A0ABT4T204</accession>
<proteinExistence type="predicted"/>
<sequence>MTTYDRAIEQARDLLRWRSPLRTELWAARLVSEGDPDLLGELAGSERPEARLAIAALATLELPDDLTTTARATPYDTEAVQETPTSDEERDDLTAAREDEEPDDLTATVPRTPPPYGVDLAVAGREALEWLPRWAARMGEVVCEGAWYGRGDRHGEQVLAALAFRYADGREPHLLVVGIDQAHGGLAVDAVVEEPKFLDDLDLARAPADVVAGRVLDAFEVTDLLMGAEVADTLPAVRPLALARARSVPDPVRHAPDETFTAFDALPDTPGADEAFGALAEFLGARPLWWSPARVSVFLTSWLPREAILSDAAIAAMPEVLRAWTRHLGDHEEIHDRIAAEAPRLPALMADESLAGLAKRIAASRTEEPGADPPAGGGYGVQ</sequence>
<feature type="region of interest" description="Disordered" evidence="1">
    <location>
        <begin position="65"/>
        <end position="114"/>
    </location>
</feature>
<evidence type="ECO:0000256" key="1">
    <source>
        <dbReference type="SAM" id="MobiDB-lite"/>
    </source>
</evidence>
<gene>
    <name evidence="2" type="ORF">OUY24_21995</name>
</gene>
<dbReference type="EMBL" id="JAPNUD010000064">
    <property type="protein sequence ID" value="MDA0643309.1"/>
    <property type="molecule type" value="Genomic_DNA"/>
</dbReference>
<reference evidence="2 3" key="1">
    <citation type="submission" date="2022-11" db="EMBL/GenBank/DDBJ databases">
        <title>Nonomuraea corallina sp. nov., a new species of the genus Nonomuraea isolated from sea side sediment in Thai sea.</title>
        <authorList>
            <person name="Ngamcharungchit C."/>
            <person name="Matsumoto A."/>
            <person name="Suriyachadkun C."/>
            <person name="Panbangred W."/>
            <person name="Inahashi Y."/>
            <person name="Intra B."/>
        </authorList>
    </citation>
    <scope>NUCLEOTIDE SEQUENCE [LARGE SCALE GENOMIC DNA]</scope>
    <source>
        <strain evidence="2 3">DSM 43553</strain>
    </source>
</reference>
<protein>
    <submittedName>
        <fullName evidence="2">Uncharacterized protein</fullName>
    </submittedName>
</protein>
<dbReference type="RefSeq" id="WP_271277626.1">
    <property type="nucleotide sequence ID" value="NZ_BAABFD010000011.1"/>
</dbReference>
<comment type="caution">
    <text evidence="2">The sequence shown here is derived from an EMBL/GenBank/DDBJ whole genome shotgun (WGS) entry which is preliminary data.</text>
</comment>